<keyword evidence="10 13" id="KW-0012">Acyltransferase</keyword>
<evidence type="ECO:0000256" key="10">
    <source>
        <dbReference type="ARBA" id="ARBA00023315"/>
    </source>
</evidence>
<dbReference type="GO" id="GO:0046872">
    <property type="term" value="F:metal ion binding"/>
    <property type="evidence" value="ECO:0007669"/>
    <property type="project" value="UniProtKB-KW"/>
</dbReference>
<protein>
    <recommendedName>
        <fullName evidence="4">acetyl-CoA C-acetyltransferase</fullName>
        <ecNumber evidence="4">2.3.1.9</ecNumber>
    </recommendedName>
</protein>
<dbReference type="CDD" id="cd00751">
    <property type="entry name" value="thiolase"/>
    <property type="match status" value="1"/>
</dbReference>
<comment type="subunit">
    <text evidence="3">Homotetramer.</text>
</comment>
<evidence type="ECO:0000256" key="6">
    <source>
        <dbReference type="ARBA" id="ARBA00022723"/>
    </source>
</evidence>
<dbReference type="GO" id="GO:0005739">
    <property type="term" value="C:mitochondrion"/>
    <property type="evidence" value="ECO:0007669"/>
    <property type="project" value="UniProtKB-SubCell"/>
</dbReference>
<comment type="subcellular location">
    <subcellularLocation>
        <location evidence="1">Mitochondrion</location>
    </subcellularLocation>
</comment>
<dbReference type="EC" id="2.3.1.9" evidence="4"/>
<evidence type="ECO:0000313" key="13">
    <source>
        <dbReference type="EMBL" id="VAW12593.1"/>
    </source>
</evidence>
<organism evidence="13">
    <name type="scientific">hydrothermal vent metagenome</name>
    <dbReference type="NCBI Taxonomy" id="652676"/>
    <lineage>
        <taxon>unclassified sequences</taxon>
        <taxon>metagenomes</taxon>
        <taxon>ecological metagenomes</taxon>
    </lineage>
</organism>
<evidence type="ECO:0000259" key="11">
    <source>
        <dbReference type="Pfam" id="PF00108"/>
    </source>
</evidence>
<dbReference type="Pfam" id="PF00108">
    <property type="entry name" value="Thiolase_N"/>
    <property type="match status" value="1"/>
</dbReference>
<dbReference type="GO" id="GO:0003985">
    <property type="term" value="F:acetyl-CoA C-acetyltransferase activity"/>
    <property type="evidence" value="ECO:0007669"/>
    <property type="project" value="UniProtKB-EC"/>
</dbReference>
<gene>
    <name evidence="13" type="ORF">MNBD_BACTEROID03-1506</name>
</gene>
<feature type="domain" description="Thiolase C-terminal" evidence="12">
    <location>
        <begin position="268"/>
        <end position="390"/>
    </location>
</feature>
<evidence type="ECO:0000256" key="5">
    <source>
        <dbReference type="ARBA" id="ARBA00022679"/>
    </source>
</evidence>
<keyword evidence="8" id="KW-0630">Potassium</keyword>
<evidence type="ECO:0000256" key="4">
    <source>
        <dbReference type="ARBA" id="ARBA00012705"/>
    </source>
</evidence>
<dbReference type="PROSITE" id="PS00737">
    <property type="entry name" value="THIOLASE_2"/>
    <property type="match status" value="1"/>
</dbReference>
<accession>A0A3B0T940</accession>
<evidence type="ECO:0000259" key="12">
    <source>
        <dbReference type="Pfam" id="PF02803"/>
    </source>
</evidence>
<proteinExistence type="inferred from homology"/>
<evidence type="ECO:0000256" key="3">
    <source>
        <dbReference type="ARBA" id="ARBA00011881"/>
    </source>
</evidence>
<dbReference type="PIRSF" id="PIRSF000429">
    <property type="entry name" value="Ac-CoA_Ac_transf"/>
    <property type="match status" value="1"/>
</dbReference>
<keyword evidence="5 13" id="KW-0808">Transferase</keyword>
<name>A0A3B0T940_9ZZZZ</name>
<dbReference type="InterPro" id="IPR020610">
    <property type="entry name" value="Thiolase_AS"/>
</dbReference>
<dbReference type="EMBL" id="UOEL01000089">
    <property type="protein sequence ID" value="VAW12593.1"/>
    <property type="molecule type" value="Genomic_DNA"/>
</dbReference>
<dbReference type="InterPro" id="IPR020613">
    <property type="entry name" value="Thiolase_CS"/>
</dbReference>
<dbReference type="SUPFAM" id="SSF53901">
    <property type="entry name" value="Thiolase-like"/>
    <property type="match status" value="2"/>
</dbReference>
<reference evidence="13" key="1">
    <citation type="submission" date="2018-06" db="EMBL/GenBank/DDBJ databases">
        <authorList>
            <person name="Zhirakovskaya E."/>
        </authorList>
    </citation>
    <scope>NUCLEOTIDE SEQUENCE</scope>
</reference>
<evidence type="ECO:0000256" key="8">
    <source>
        <dbReference type="ARBA" id="ARBA00022958"/>
    </source>
</evidence>
<keyword evidence="9" id="KW-0496">Mitochondrion</keyword>
<dbReference type="PANTHER" id="PTHR18919">
    <property type="entry name" value="ACETYL-COA C-ACYLTRANSFERASE"/>
    <property type="match status" value="1"/>
</dbReference>
<dbReference type="InterPro" id="IPR016039">
    <property type="entry name" value="Thiolase-like"/>
</dbReference>
<feature type="domain" description="Thiolase N-terminal" evidence="11">
    <location>
        <begin position="4"/>
        <end position="260"/>
    </location>
</feature>
<dbReference type="InterPro" id="IPR002155">
    <property type="entry name" value="Thiolase"/>
</dbReference>
<evidence type="ECO:0000256" key="7">
    <source>
        <dbReference type="ARBA" id="ARBA00022946"/>
    </source>
</evidence>
<comment type="similarity">
    <text evidence="2">Belongs to the thiolase-like superfamily. Thiolase family.</text>
</comment>
<dbReference type="PROSITE" id="PS00099">
    <property type="entry name" value="THIOLASE_3"/>
    <property type="match status" value="1"/>
</dbReference>
<evidence type="ECO:0000256" key="1">
    <source>
        <dbReference type="ARBA" id="ARBA00004173"/>
    </source>
</evidence>
<keyword evidence="6" id="KW-0479">Metal-binding</keyword>
<keyword evidence="7" id="KW-0809">Transit peptide</keyword>
<dbReference type="GO" id="GO:0006635">
    <property type="term" value="P:fatty acid beta-oxidation"/>
    <property type="evidence" value="ECO:0007669"/>
    <property type="project" value="TreeGrafter"/>
</dbReference>
<sequence>MKNVVIVSAVRTPIGSFMGGLSTISAPRLGAIAIKGALKKIDLKPEMVEEVLMGNVVQAGTGQAPARQAAIYAGIPDSVPCTTINKVCASGMKAVMQAAQAIALGDISVAIAGGMENMSLIPHYVYMRKGQKFGPTTMTDGMQKDGLVDAYDENAMGVCADACATEYDFSRRDQDNFAVQSYKRSAEASKSGKFKNEIIPVEVPQRRGEPILIEEDEEFKNVKIEKIPALRPAFTKDGTVTAANASTINDGAAALVLMSAEKAKELNLKPLATIKGYADAAQEPKWFTTAPAKALPKALNKSGISIDQVDFFEFNEAFAVVGLANIKLLGLTDTNVNVNGGAVSLGHPLGCSGARILVTLINVLEQNNAKIGAAAICNGGGGASAVVLERN</sequence>
<dbReference type="Gene3D" id="3.40.47.10">
    <property type="match status" value="1"/>
</dbReference>
<dbReference type="PANTHER" id="PTHR18919:SF156">
    <property type="entry name" value="ACETYL-COA ACETYLTRANSFERASE, MITOCHONDRIAL"/>
    <property type="match status" value="1"/>
</dbReference>
<dbReference type="PROSITE" id="PS00098">
    <property type="entry name" value="THIOLASE_1"/>
    <property type="match status" value="1"/>
</dbReference>
<dbReference type="FunFam" id="3.40.47.10:FF:000007">
    <property type="entry name" value="acetyl-CoA acetyltransferase, mitochondrial"/>
    <property type="match status" value="1"/>
</dbReference>
<dbReference type="AlphaFoldDB" id="A0A3B0T940"/>
<dbReference type="NCBIfam" id="TIGR01930">
    <property type="entry name" value="AcCoA-C-Actrans"/>
    <property type="match status" value="1"/>
</dbReference>
<evidence type="ECO:0000256" key="9">
    <source>
        <dbReference type="ARBA" id="ARBA00023128"/>
    </source>
</evidence>
<dbReference type="InterPro" id="IPR020617">
    <property type="entry name" value="Thiolase_C"/>
</dbReference>
<dbReference type="InterPro" id="IPR020615">
    <property type="entry name" value="Thiolase_acyl_enz_int_AS"/>
</dbReference>
<evidence type="ECO:0000256" key="2">
    <source>
        <dbReference type="ARBA" id="ARBA00010982"/>
    </source>
</evidence>
<dbReference type="Pfam" id="PF02803">
    <property type="entry name" value="Thiolase_C"/>
    <property type="match status" value="1"/>
</dbReference>
<dbReference type="InterPro" id="IPR020616">
    <property type="entry name" value="Thiolase_N"/>
</dbReference>